<dbReference type="InterPro" id="IPR045110">
    <property type="entry name" value="XMAP215"/>
</dbReference>
<sequence>MDSMKSSTVDWKRKYTQQVEHNFAGCFEEIDEFVQEFDARTKDIVNNATAAAAAAAAAAVISANTTPAFSEDDISTFSSFKNDSSAGLRVKPTITSSSTDQSITIEKKFSTISDLKRSFSKDARKLKTQQSKEFGSIKPLQPVSESSSAKNETTKRSKSITSYDDAIEELSQEIGTLKSEENNRISSHSNKSSMEASSKSSLDNTDDSIHTTKTRKKTSPSTDSTDKAVEITKSDNGSGKKLRGVFHAVTFKVRSKFGSTRQKAVEALLFFVELDIPDPVIEDILPFLGHRIPKLVAGSVTTITEIIANFGTKKIAPALIVKILKTNVPKLFAHADKNVRAGAQQLVVELFRWMGDPVRELVMVQQDFLKPVQQKELESEFARVSAEPAPEQKRLLRSQQLELDQENADSDEDEEEAFGGTGGGLLDAGEPVEILSKIPDQFSARLSSTKWKDRKEVLEELLPVLTGAPRIRPDDYTEIMRLFAKSVVKDANIQVVMLAANCIESFAKGLRGDFTRYLPIVLSPLLERLKEKKAAVAEALRAALHMVYKVTASTTTLEDSFLDPILEAFKHKTPQVKIESAAFLVFILKLIKTTPKAVPEGKAIINASLKLLGDTQELVRIGGMEVLGVMMKLLGERTMGPYLDSVDDIKKGKIQEFYKTAEVKAKPPKANAPAGSAIKKKPAAAPESGLARKSSTASKSGEKTGLKKMLSPLKQALQSKQSLAKRSSFGTSASPEPPVTAAASPTSQKPVLRPRPTSMLLPSSSTPEQPVQPRQPISFQQTSSSPSQSPQPFQQPQSQQLQQQQFSYQTQPPVNTTSAEDQALIAQLRSENEALKAELQSTSSSRTKLLEDLHAIQNKVTGLLEAHTRDVLQIKSKETQLVRAQSDLEVVKLQLELEVEKRKNLMFTNSSSQSSIQSPPLPPVVVPRPQPPQQQQQQAIPQQQHYFNDDSVLDHPGHHSPLVSESELPKRARPMSYHPDSSPMGLGALGSGIPSFPGGFTGSGSSLDHNGGSPGSGSPNSRGSNWKRAAEVTVQLKARIEAMKARQNKALGEAI</sequence>
<evidence type="ECO:0000256" key="1">
    <source>
        <dbReference type="ARBA" id="ARBA00004317"/>
    </source>
</evidence>
<dbReference type="InterPro" id="IPR016024">
    <property type="entry name" value="ARM-type_fold"/>
</dbReference>
<evidence type="ECO:0000256" key="2">
    <source>
        <dbReference type="ARBA" id="ARBA00022490"/>
    </source>
</evidence>
<evidence type="ECO:0000256" key="3">
    <source>
        <dbReference type="ARBA" id="ARBA00023212"/>
    </source>
</evidence>
<evidence type="ECO:0000256" key="4">
    <source>
        <dbReference type="SAM" id="Coils"/>
    </source>
</evidence>
<dbReference type="GO" id="GO:0061863">
    <property type="term" value="F:microtubule plus end polymerase"/>
    <property type="evidence" value="ECO:0007669"/>
    <property type="project" value="InterPro"/>
</dbReference>
<feature type="compositionally biased region" description="Low complexity" evidence="5">
    <location>
        <begin position="933"/>
        <end position="944"/>
    </location>
</feature>
<feature type="compositionally biased region" description="Low complexity" evidence="5">
    <location>
        <begin position="775"/>
        <end position="813"/>
    </location>
</feature>
<feature type="domain" description="TOG" evidence="6">
    <location>
        <begin position="165"/>
        <end position="390"/>
    </location>
</feature>
<feature type="region of interest" description="Disordered" evidence="5">
    <location>
        <begin position="124"/>
        <end position="235"/>
    </location>
</feature>
<dbReference type="GO" id="GO:0005881">
    <property type="term" value="C:cytoplasmic microtubule"/>
    <property type="evidence" value="ECO:0007669"/>
    <property type="project" value="UniProtKB-ARBA"/>
</dbReference>
<keyword evidence="4" id="KW-0175">Coiled coil</keyword>
<dbReference type="GO" id="GO:1990571">
    <property type="term" value="P:meiotic centromere clustering"/>
    <property type="evidence" value="ECO:0007669"/>
    <property type="project" value="UniProtKB-ARBA"/>
</dbReference>
<dbReference type="GO" id="GO:0051315">
    <property type="term" value="P:attachment of mitotic spindle microtubules to kinetochore"/>
    <property type="evidence" value="ECO:0007669"/>
    <property type="project" value="UniProtKB-ARBA"/>
</dbReference>
<evidence type="ECO:0000313" key="7">
    <source>
        <dbReference type="EMBL" id="KAF5100285.1"/>
    </source>
</evidence>
<dbReference type="GO" id="GO:0051010">
    <property type="term" value="F:microtubule plus-end binding"/>
    <property type="evidence" value="ECO:0007669"/>
    <property type="project" value="InterPro"/>
</dbReference>
<feature type="compositionally biased region" description="Low complexity" evidence="5">
    <location>
        <begin position="186"/>
        <end position="201"/>
    </location>
</feature>
<gene>
    <name evidence="7" type="ORF">DV451_002636</name>
</gene>
<dbReference type="SMART" id="SM01349">
    <property type="entry name" value="TOG"/>
    <property type="match status" value="2"/>
</dbReference>
<feature type="compositionally biased region" description="Low complexity" evidence="5">
    <location>
        <begin position="991"/>
        <end position="1006"/>
    </location>
</feature>
<reference evidence="7" key="1">
    <citation type="journal article" date="2020" name="Front. Microbiol.">
        <title>Phenotypic and Genetic Characterization of the Cheese Ripening Yeast Geotrichum candidum.</title>
        <authorList>
            <person name="Perkins V."/>
            <person name="Vignola S."/>
            <person name="Lessard M.H."/>
            <person name="Plante P.L."/>
            <person name="Corbeil J."/>
            <person name="Dugat-Bony E."/>
            <person name="Frenette M."/>
            <person name="Labrie S."/>
        </authorList>
    </citation>
    <scope>NUCLEOTIDE SEQUENCE</scope>
    <source>
        <strain evidence="7">LMA-70</strain>
    </source>
</reference>
<dbReference type="InterPro" id="IPR048491">
    <property type="entry name" value="XMAP215_CLASP_TOG"/>
</dbReference>
<proteinExistence type="predicted"/>
<evidence type="ECO:0000259" key="6">
    <source>
        <dbReference type="SMART" id="SM01349"/>
    </source>
</evidence>
<dbReference type="GO" id="GO:0046785">
    <property type="term" value="P:microtubule polymerization"/>
    <property type="evidence" value="ECO:0007669"/>
    <property type="project" value="InterPro"/>
</dbReference>
<dbReference type="Gene3D" id="1.25.10.10">
    <property type="entry name" value="Leucine-rich Repeat Variant"/>
    <property type="match status" value="2"/>
</dbReference>
<dbReference type="Pfam" id="PF21042">
    <property type="entry name" value="Stu2_CTS"/>
    <property type="match status" value="1"/>
</dbReference>
<dbReference type="Proteomes" id="UP000750522">
    <property type="component" value="Unassembled WGS sequence"/>
</dbReference>
<feature type="region of interest" description="Disordered" evidence="5">
    <location>
        <begin position="908"/>
        <end position="1030"/>
    </location>
</feature>
<feature type="compositionally biased region" description="Low complexity" evidence="5">
    <location>
        <begin position="754"/>
        <end position="767"/>
    </location>
</feature>
<name>A0A9P5G4D0_GEOCN</name>
<dbReference type="FunFam" id="1.25.10.10:FF:000019">
    <property type="entry name" value="Cytoskeleton-associated protein 5"/>
    <property type="match status" value="1"/>
</dbReference>
<reference evidence="7" key="2">
    <citation type="submission" date="2020-01" db="EMBL/GenBank/DDBJ databases">
        <authorList>
            <person name="Perkins V."/>
            <person name="Lessard M.-H."/>
            <person name="Dugat-Bony E."/>
            <person name="Frenette M."/>
            <person name="Labrie S."/>
        </authorList>
    </citation>
    <scope>NUCLEOTIDE SEQUENCE</scope>
    <source>
        <strain evidence="7">LMA-70</strain>
    </source>
</reference>
<feature type="region of interest" description="Disordered" evidence="5">
    <location>
        <begin position="665"/>
        <end position="817"/>
    </location>
</feature>
<dbReference type="SUPFAM" id="SSF48371">
    <property type="entry name" value="ARM repeat"/>
    <property type="match status" value="1"/>
</dbReference>
<feature type="domain" description="TOG" evidence="6">
    <location>
        <begin position="427"/>
        <end position="667"/>
    </location>
</feature>
<keyword evidence="3" id="KW-0206">Cytoskeleton</keyword>
<protein>
    <recommendedName>
        <fullName evidence="6">TOG domain-containing protein</fullName>
    </recommendedName>
</protein>
<dbReference type="InterPro" id="IPR048492">
    <property type="entry name" value="Stu2_CTS"/>
</dbReference>
<dbReference type="GO" id="GO:0000776">
    <property type="term" value="C:kinetochore"/>
    <property type="evidence" value="ECO:0007669"/>
    <property type="project" value="UniProtKB-ARBA"/>
</dbReference>
<dbReference type="PANTHER" id="PTHR12609">
    <property type="entry name" value="MICROTUBULE ASSOCIATED PROTEIN XMAP215"/>
    <property type="match status" value="1"/>
</dbReference>
<dbReference type="GO" id="GO:0000022">
    <property type="term" value="P:mitotic spindle elongation"/>
    <property type="evidence" value="ECO:0007669"/>
    <property type="project" value="UniProtKB-ARBA"/>
</dbReference>
<organism evidence="7 8">
    <name type="scientific">Geotrichum candidum</name>
    <name type="common">Oospora lactis</name>
    <name type="synonym">Dipodascus geotrichum</name>
    <dbReference type="NCBI Taxonomy" id="1173061"/>
    <lineage>
        <taxon>Eukaryota</taxon>
        <taxon>Fungi</taxon>
        <taxon>Dikarya</taxon>
        <taxon>Ascomycota</taxon>
        <taxon>Saccharomycotina</taxon>
        <taxon>Dipodascomycetes</taxon>
        <taxon>Dipodascales</taxon>
        <taxon>Dipodascaceae</taxon>
        <taxon>Geotrichum</taxon>
    </lineage>
</organism>
<dbReference type="GO" id="GO:0044732">
    <property type="term" value="C:mitotic spindle pole body"/>
    <property type="evidence" value="ECO:0007669"/>
    <property type="project" value="UniProtKB-ARBA"/>
</dbReference>
<accession>A0A9P5G4D0</accession>
<evidence type="ECO:0000256" key="5">
    <source>
        <dbReference type="SAM" id="MobiDB-lite"/>
    </source>
</evidence>
<dbReference type="InterPro" id="IPR034085">
    <property type="entry name" value="TOG"/>
</dbReference>
<dbReference type="EMBL" id="QQZK01000049">
    <property type="protein sequence ID" value="KAF5100285.1"/>
    <property type="molecule type" value="Genomic_DNA"/>
</dbReference>
<dbReference type="InterPro" id="IPR011989">
    <property type="entry name" value="ARM-like"/>
</dbReference>
<feature type="compositionally biased region" description="Pro residues" evidence="5">
    <location>
        <begin position="919"/>
        <end position="932"/>
    </location>
</feature>
<dbReference type="GO" id="GO:1990498">
    <property type="term" value="C:mitotic spindle microtubule"/>
    <property type="evidence" value="ECO:0007669"/>
    <property type="project" value="UniProtKB-ARBA"/>
</dbReference>
<feature type="compositionally biased region" description="Basic and acidic residues" evidence="5">
    <location>
        <begin position="224"/>
        <end position="233"/>
    </location>
</feature>
<comment type="caution">
    <text evidence="7">The sequence shown here is derived from an EMBL/GenBank/DDBJ whole genome shotgun (WGS) entry which is preliminary data.</text>
</comment>
<keyword evidence="2" id="KW-0963">Cytoplasm</keyword>
<feature type="compositionally biased region" description="Polar residues" evidence="5">
    <location>
        <begin position="716"/>
        <end position="734"/>
    </location>
</feature>
<dbReference type="Pfam" id="PF21041">
    <property type="entry name" value="XMAP215_CLASP_TOG"/>
    <property type="match status" value="2"/>
</dbReference>
<dbReference type="GO" id="GO:0099070">
    <property type="term" value="C:static microtubule bundle"/>
    <property type="evidence" value="ECO:0007669"/>
    <property type="project" value="UniProtKB-ARBA"/>
</dbReference>
<evidence type="ECO:0000313" key="8">
    <source>
        <dbReference type="Proteomes" id="UP000750522"/>
    </source>
</evidence>
<comment type="subcellular location">
    <subcellularLocation>
        <location evidence="1">Cytoplasm</location>
        <location evidence="1">Cytoskeleton</location>
        <location evidence="1">Microtubule organizing center</location>
        <location evidence="1">Spindle pole body</location>
    </subcellularLocation>
</comment>
<feature type="coiled-coil region" evidence="4">
    <location>
        <begin position="818"/>
        <end position="845"/>
    </location>
</feature>
<dbReference type="GO" id="GO:0030951">
    <property type="term" value="P:establishment or maintenance of microtubule cytoskeleton polarity"/>
    <property type="evidence" value="ECO:0007669"/>
    <property type="project" value="InterPro"/>
</dbReference>
<dbReference type="AlphaFoldDB" id="A0A9P5G4D0"/>